<dbReference type="Pfam" id="PF06877">
    <property type="entry name" value="RraB"/>
    <property type="match status" value="1"/>
</dbReference>
<feature type="domain" description="DUF695" evidence="5">
    <location>
        <begin position="4"/>
        <end position="135"/>
    </location>
</feature>
<feature type="transmembrane region" description="Helical" evidence="3">
    <location>
        <begin position="263"/>
        <end position="282"/>
    </location>
</feature>
<evidence type="ECO:0008006" key="9">
    <source>
        <dbReference type="Google" id="ProtNLM"/>
    </source>
</evidence>
<dbReference type="SUPFAM" id="SSF52833">
    <property type="entry name" value="Thioredoxin-like"/>
    <property type="match status" value="1"/>
</dbReference>
<dbReference type="Pfam" id="PF05117">
    <property type="entry name" value="DUF695"/>
    <property type="match status" value="1"/>
</dbReference>
<keyword evidence="3" id="KW-1133">Transmembrane helix</keyword>
<dbReference type="InterPro" id="IPR016097">
    <property type="entry name" value="DUF695"/>
</dbReference>
<dbReference type="SUPFAM" id="SSF89946">
    <property type="entry name" value="Hypothetical protein VC0424"/>
    <property type="match status" value="1"/>
</dbReference>
<keyword evidence="3" id="KW-0472">Membrane</keyword>
<dbReference type="RefSeq" id="WP_094013143.1">
    <property type="nucleotide sequence ID" value="NZ_NMQW01000002.1"/>
</dbReference>
<dbReference type="Pfam" id="PF00578">
    <property type="entry name" value="AhpC-TSA"/>
    <property type="match status" value="1"/>
</dbReference>
<feature type="domain" description="Alkyl hydroperoxide reductase subunit C/ Thiol specific antioxidant" evidence="4">
    <location>
        <begin position="303"/>
        <end position="414"/>
    </location>
</feature>
<evidence type="ECO:0000259" key="4">
    <source>
        <dbReference type="Pfam" id="PF00578"/>
    </source>
</evidence>
<protein>
    <recommendedName>
        <fullName evidence="9">DUF695 domain-containing protein</fullName>
    </recommendedName>
</protein>
<keyword evidence="8" id="KW-1185">Reference proteome</keyword>
<evidence type="ECO:0000259" key="5">
    <source>
        <dbReference type="Pfam" id="PF05117"/>
    </source>
</evidence>
<dbReference type="InterPro" id="IPR009671">
    <property type="entry name" value="RraB_dom"/>
</dbReference>
<evidence type="ECO:0000313" key="8">
    <source>
        <dbReference type="Proteomes" id="UP000215509"/>
    </source>
</evidence>
<gene>
    <name evidence="7" type="ORF">CF651_01940</name>
</gene>
<feature type="domain" description="Regulator of ribonuclease activity B" evidence="6">
    <location>
        <begin position="145"/>
        <end position="243"/>
    </location>
</feature>
<sequence>MERNWILFQRSSENEQIHIFLDLHGKQHMTSSGYSQLLFLFINTYHIAENEEQAKRIQKELNEIEEKLEQIFEASGTGIFVGRIDSAARLEFIFYVQDGSTAKSVILNTLEGYRSYRHYVQVREDGDWDFYTSLLPSQEEKMFARNSQIVRSLQYEGYKTGVSQRVHHQLGFVSKQELDEVKEKLMSLDYRVEHIENDPQGVSHKHKLHVSHHLVLSEPVLNETTKVLYDMISGAGGRYEGWGIIPQEKAVRKWKKLVNQARIPAMLLGFAVICGAIGLVTVDSKTVRQSMAGKQELPPPLAVGKKAPIIKLRDQNNNIVQIGGTGHPQMLHFCDASMEPCRKDFMNLQDLAKQEAAAQVQIISVCFPHVTHDPLEQQLSFTIAHDKDGLDTIHAYKVRSYPVTFFINSSGMIVDVVEAGKPGQHDRSIALQNLN</sequence>
<name>A0A229UX12_9BACL</name>
<dbReference type="Gene3D" id="3.40.30.10">
    <property type="entry name" value="Glutaredoxin"/>
    <property type="match status" value="1"/>
</dbReference>
<dbReference type="InterPro" id="IPR000866">
    <property type="entry name" value="AhpC/TSA"/>
</dbReference>
<keyword evidence="1" id="KW-1015">Disulfide bond</keyword>
<dbReference type="InterPro" id="IPR036249">
    <property type="entry name" value="Thioredoxin-like_sf"/>
</dbReference>
<accession>A0A229UX12</accession>
<evidence type="ECO:0000256" key="2">
    <source>
        <dbReference type="SAM" id="Coils"/>
    </source>
</evidence>
<organism evidence="7 8">
    <name type="scientific">Paenibacillus rigui</name>
    <dbReference type="NCBI Taxonomy" id="554312"/>
    <lineage>
        <taxon>Bacteria</taxon>
        <taxon>Bacillati</taxon>
        <taxon>Bacillota</taxon>
        <taxon>Bacilli</taxon>
        <taxon>Bacillales</taxon>
        <taxon>Paenibacillaceae</taxon>
        <taxon>Paenibacillus</taxon>
    </lineage>
</organism>
<keyword evidence="3" id="KW-0812">Transmembrane</keyword>
<dbReference type="AlphaFoldDB" id="A0A229UX12"/>
<proteinExistence type="predicted"/>
<keyword evidence="2" id="KW-0175">Coiled coil</keyword>
<reference evidence="7 8" key="1">
    <citation type="submission" date="2017-07" db="EMBL/GenBank/DDBJ databases">
        <title>Genome sequencing and assembly of Paenibacillus rigui.</title>
        <authorList>
            <person name="Mayilraj S."/>
        </authorList>
    </citation>
    <scope>NUCLEOTIDE SEQUENCE [LARGE SCALE GENOMIC DNA]</scope>
    <source>
        <strain evidence="7 8">JCM 16352</strain>
    </source>
</reference>
<feature type="coiled-coil region" evidence="2">
    <location>
        <begin position="47"/>
        <end position="74"/>
    </location>
</feature>
<comment type="caution">
    <text evidence="7">The sequence shown here is derived from an EMBL/GenBank/DDBJ whole genome shotgun (WGS) entry which is preliminary data.</text>
</comment>
<dbReference type="OrthoDB" id="7839302at2"/>
<dbReference type="Proteomes" id="UP000215509">
    <property type="component" value="Unassembled WGS sequence"/>
</dbReference>
<evidence type="ECO:0000256" key="3">
    <source>
        <dbReference type="SAM" id="Phobius"/>
    </source>
</evidence>
<evidence type="ECO:0000256" key="1">
    <source>
        <dbReference type="ARBA" id="ARBA00023157"/>
    </source>
</evidence>
<dbReference type="EMBL" id="NMQW01000002">
    <property type="protein sequence ID" value="OXM87893.1"/>
    <property type="molecule type" value="Genomic_DNA"/>
</dbReference>
<dbReference type="Gene3D" id="3.30.70.970">
    <property type="entry name" value="RraB-like"/>
    <property type="match status" value="1"/>
</dbReference>
<evidence type="ECO:0000313" key="7">
    <source>
        <dbReference type="EMBL" id="OXM87893.1"/>
    </source>
</evidence>
<dbReference type="GO" id="GO:0016491">
    <property type="term" value="F:oxidoreductase activity"/>
    <property type="evidence" value="ECO:0007669"/>
    <property type="project" value="InterPro"/>
</dbReference>
<dbReference type="GO" id="GO:0016209">
    <property type="term" value="F:antioxidant activity"/>
    <property type="evidence" value="ECO:0007669"/>
    <property type="project" value="InterPro"/>
</dbReference>
<evidence type="ECO:0000259" key="6">
    <source>
        <dbReference type="Pfam" id="PF06877"/>
    </source>
</evidence>
<dbReference type="InterPro" id="IPR036701">
    <property type="entry name" value="RraB-like_sf"/>
</dbReference>